<dbReference type="Gene3D" id="1.20.960.30">
    <property type="match status" value="1"/>
</dbReference>
<dbReference type="AlphaFoldDB" id="A0A0F4GJW3"/>
<evidence type="ECO:0000256" key="2">
    <source>
        <dbReference type="ARBA" id="ARBA00022574"/>
    </source>
</evidence>
<comment type="subcellular location">
    <subcellularLocation>
        <location evidence="1">Nucleus</location>
    </subcellularLocation>
</comment>
<keyword evidence="2" id="KW-0853">WD repeat</keyword>
<keyword evidence="7" id="KW-1185">Reference proteome</keyword>
<dbReference type="GO" id="GO:0006357">
    <property type="term" value="P:regulation of transcription by RNA polymerase II"/>
    <property type="evidence" value="ECO:0007669"/>
    <property type="project" value="TreeGrafter"/>
</dbReference>
<name>A0A0F4GJW3_9PEZI</name>
<accession>A0A0F4GJW3</accession>
<comment type="caution">
    <text evidence="6">The sequence shown here is derived from an EMBL/GenBank/DDBJ whole genome shotgun (WGS) entry which is preliminary data.</text>
</comment>
<dbReference type="SUPFAM" id="SSF82171">
    <property type="entry name" value="DPP6 N-terminal domain-like"/>
    <property type="match status" value="1"/>
</dbReference>
<feature type="compositionally biased region" description="Acidic residues" evidence="5">
    <location>
        <begin position="162"/>
        <end position="173"/>
    </location>
</feature>
<proteinExistence type="predicted"/>
<feature type="compositionally biased region" description="Basic and acidic residues" evidence="5">
    <location>
        <begin position="80"/>
        <end position="99"/>
    </location>
</feature>
<sequence length="664" mass="72629">MSPEATLRSDHVNLLIFRYLQESGFELAATAFHKDWHRAAEFRDPESLPFAHTLQRNELVSVVQAGLHYDNLRARASKSERKFRWTSADARDSTERQDGMVENGAGSRPSSSSRRKARPSVVRATDDFPVPAPKRQRRSEDDESHVNGDRDAMDVDTASADADADAEGEEDNDVPSPAMLSETEAAEAMERYDSVMTQTESKVVTKTSTMPWTIDRPGANALQGLWNPSTARKDVYTFLAVGENLCRFYDLPESDWDERQLQHVDEPSILEGSTVTACAWRPDGEAASLAIDTLRSFPDKSTSASLSLIERCRDGQITTFQLTPPVLEPTGMTISISYSPDGHYLLAGRTNLKRGLVQIWETPRSDVEEIIAAREPVAWRMLEHQITDVLWTGKDTFAVCGENGLSMVYQVDSNLQQDVEVSAVSIASRGLIAISTKLLEGEHSWSHLSTDRRNGVVAFASVEGGKLVVTSRLQKDQTSTESDAEIELPDQLTAVAFQPISKAAESSDAKSPSEPSLMALAFESGQCTIYSVTRSPESVISIAEVASLSLSEDPATALAWSPNGEHLAVGNADIVQIWQASSLKRKNGVMHATEAAITWRPATETRDVENGHVEEGDEGIGALPQPSLAWSADGESLSFAADKKVAVIRFRPQLNADANGRDSP</sequence>
<dbReference type="STRING" id="1047168.A0A0F4GJW3"/>
<evidence type="ECO:0000256" key="1">
    <source>
        <dbReference type="ARBA" id="ARBA00004123"/>
    </source>
</evidence>
<dbReference type="InterPro" id="IPR015943">
    <property type="entry name" value="WD40/YVTN_repeat-like_dom_sf"/>
</dbReference>
<keyword evidence="4" id="KW-0539">Nucleus</keyword>
<dbReference type="OrthoDB" id="1367865at2759"/>
<feature type="region of interest" description="Disordered" evidence="5">
    <location>
        <begin position="80"/>
        <end position="178"/>
    </location>
</feature>
<dbReference type="GO" id="GO:0034967">
    <property type="term" value="C:Set3 complex"/>
    <property type="evidence" value="ECO:0007669"/>
    <property type="project" value="TreeGrafter"/>
</dbReference>
<evidence type="ECO:0000256" key="4">
    <source>
        <dbReference type="ARBA" id="ARBA00023242"/>
    </source>
</evidence>
<dbReference type="PANTHER" id="PTHR22846">
    <property type="entry name" value="WD40 REPEAT PROTEIN"/>
    <property type="match status" value="1"/>
</dbReference>
<feature type="compositionally biased region" description="Basic and acidic residues" evidence="5">
    <location>
        <begin position="138"/>
        <end position="153"/>
    </location>
</feature>
<dbReference type="GO" id="GO:0003714">
    <property type="term" value="F:transcription corepressor activity"/>
    <property type="evidence" value="ECO:0007669"/>
    <property type="project" value="InterPro"/>
</dbReference>
<dbReference type="Proteomes" id="UP000033647">
    <property type="component" value="Unassembled WGS sequence"/>
</dbReference>
<keyword evidence="3" id="KW-0677">Repeat</keyword>
<evidence type="ECO:0000256" key="3">
    <source>
        <dbReference type="ARBA" id="ARBA00022737"/>
    </source>
</evidence>
<evidence type="ECO:0000313" key="7">
    <source>
        <dbReference type="Proteomes" id="UP000033647"/>
    </source>
</evidence>
<reference evidence="6 7" key="1">
    <citation type="submission" date="2015-03" db="EMBL/GenBank/DDBJ databases">
        <title>RNA-seq based gene annotation and comparative genomics of four Zymoseptoria species reveal species-specific pathogenicity related genes and transposable element activity.</title>
        <authorList>
            <person name="Grandaubert J."/>
            <person name="Bhattacharyya A."/>
            <person name="Stukenbrock E.H."/>
        </authorList>
    </citation>
    <scope>NUCLEOTIDE SEQUENCE [LARGE SCALE GENOMIC DNA]</scope>
    <source>
        <strain evidence="6 7">Zb18110</strain>
    </source>
</reference>
<dbReference type="InterPro" id="IPR045183">
    <property type="entry name" value="Ebi-like"/>
</dbReference>
<organism evidence="6 7">
    <name type="scientific">Zymoseptoria brevis</name>
    <dbReference type="NCBI Taxonomy" id="1047168"/>
    <lineage>
        <taxon>Eukaryota</taxon>
        <taxon>Fungi</taxon>
        <taxon>Dikarya</taxon>
        <taxon>Ascomycota</taxon>
        <taxon>Pezizomycotina</taxon>
        <taxon>Dothideomycetes</taxon>
        <taxon>Dothideomycetidae</taxon>
        <taxon>Mycosphaerellales</taxon>
        <taxon>Mycosphaerellaceae</taxon>
        <taxon>Zymoseptoria</taxon>
    </lineage>
</organism>
<evidence type="ECO:0000313" key="6">
    <source>
        <dbReference type="EMBL" id="KJX97543.1"/>
    </source>
</evidence>
<dbReference type="Gene3D" id="2.130.10.10">
    <property type="entry name" value="YVTN repeat-like/Quinoprotein amine dehydrogenase"/>
    <property type="match status" value="2"/>
</dbReference>
<protein>
    <submittedName>
        <fullName evidence="6">WD repeat protein</fullName>
    </submittedName>
</protein>
<dbReference type="EMBL" id="LAFY01000473">
    <property type="protein sequence ID" value="KJX97543.1"/>
    <property type="molecule type" value="Genomic_DNA"/>
</dbReference>
<dbReference type="PANTHER" id="PTHR22846:SF2">
    <property type="entry name" value="F-BOX-LIKE_WD REPEAT-CONTAINING PROTEIN EBI"/>
    <property type="match status" value="1"/>
</dbReference>
<evidence type="ECO:0000256" key="5">
    <source>
        <dbReference type="SAM" id="MobiDB-lite"/>
    </source>
</evidence>
<gene>
    <name evidence="6" type="ORF">TI39_contig481g00024</name>
</gene>